<dbReference type="EnsemblMetazoa" id="AALB014976-RA">
    <property type="protein sequence ID" value="AALB014976-PA"/>
    <property type="gene ID" value="AALB014976"/>
</dbReference>
<reference evidence="2 3" key="1">
    <citation type="journal article" date="2017" name="G3 (Bethesda)">
        <title>The Physical Genome Mapping of Anopheles albimanus Corrected Scaffold Misassemblies and Identified Interarm Rearrangements in Genus Anopheles.</title>
        <authorList>
            <person name="Artemov G.N."/>
            <person name="Peery A.N."/>
            <person name="Jiang X."/>
            <person name="Tu Z."/>
            <person name="Stegniy V.N."/>
            <person name="Sharakhova M.V."/>
            <person name="Sharakhov I.V."/>
        </authorList>
    </citation>
    <scope>NUCLEOTIDE SEQUENCE [LARGE SCALE GENOMIC DNA]</scope>
    <source>
        <strain evidence="2 3">ALBI9_A</strain>
    </source>
</reference>
<dbReference type="VEuPathDB" id="VectorBase:AALB014976"/>
<name>A0A182FZG1_ANOAL</name>
<evidence type="ECO:0000313" key="3">
    <source>
        <dbReference type="Proteomes" id="UP000069272"/>
    </source>
</evidence>
<organism evidence="2 3">
    <name type="scientific">Anopheles albimanus</name>
    <name type="common">New world malaria mosquito</name>
    <dbReference type="NCBI Taxonomy" id="7167"/>
    <lineage>
        <taxon>Eukaryota</taxon>
        <taxon>Metazoa</taxon>
        <taxon>Ecdysozoa</taxon>
        <taxon>Arthropoda</taxon>
        <taxon>Hexapoda</taxon>
        <taxon>Insecta</taxon>
        <taxon>Pterygota</taxon>
        <taxon>Neoptera</taxon>
        <taxon>Endopterygota</taxon>
        <taxon>Diptera</taxon>
        <taxon>Nematocera</taxon>
        <taxon>Culicoidea</taxon>
        <taxon>Culicidae</taxon>
        <taxon>Anophelinae</taxon>
        <taxon>Anopheles</taxon>
    </lineage>
</organism>
<reference evidence="2" key="2">
    <citation type="submission" date="2022-08" db="UniProtKB">
        <authorList>
            <consortium name="EnsemblMetazoa"/>
        </authorList>
    </citation>
    <scope>IDENTIFICATION</scope>
    <source>
        <strain evidence="2">STECLA/ALBI9_A</strain>
    </source>
</reference>
<feature type="compositionally biased region" description="Basic and acidic residues" evidence="1">
    <location>
        <begin position="16"/>
        <end position="31"/>
    </location>
</feature>
<dbReference type="AlphaFoldDB" id="A0A182FZG1"/>
<accession>A0A182FZG1</accession>
<proteinExistence type="predicted"/>
<dbReference type="Proteomes" id="UP000069272">
    <property type="component" value="Chromosome 3R"/>
</dbReference>
<protein>
    <submittedName>
        <fullName evidence="2">Uncharacterized protein</fullName>
    </submittedName>
</protein>
<evidence type="ECO:0000313" key="2">
    <source>
        <dbReference type="EnsemblMetazoa" id="AALB014976-PA"/>
    </source>
</evidence>
<evidence type="ECO:0000256" key="1">
    <source>
        <dbReference type="SAM" id="MobiDB-lite"/>
    </source>
</evidence>
<sequence>MLSWRRTPQAGIGRTGLRERTSESDKEEGKTGEWNQMWNKRSFLERLPILSLQQYVSLFTVKVHVATLSHSDPYTTGPTRL</sequence>
<feature type="region of interest" description="Disordered" evidence="1">
    <location>
        <begin position="1"/>
        <end position="32"/>
    </location>
</feature>
<keyword evidence="3" id="KW-1185">Reference proteome</keyword>